<protein>
    <submittedName>
        <fullName evidence="2">Uncharacterized protein LOC100746534</fullName>
    </submittedName>
</protein>
<evidence type="ECO:0000313" key="1">
    <source>
        <dbReference type="Proteomes" id="UP000515180"/>
    </source>
</evidence>
<proteinExistence type="predicted"/>
<organism evidence="1 2">
    <name type="scientific">Bombus impatiens</name>
    <name type="common">Bumblebee</name>
    <dbReference type="NCBI Taxonomy" id="132113"/>
    <lineage>
        <taxon>Eukaryota</taxon>
        <taxon>Metazoa</taxon>
        <taxon>Ecdysozoa</taxon>
        <taxon>Arthropoda</taxon>
        <taxon>Hexapoda</taxon>
        <taxon>Insecta</taxon>
        <taxon>Pterygota</taxon>
        <taxon>Neoptera</taxon>
        <taxon>Endopterygota</taxon>
        <taxon>Hymenoptera</taxon>
        <taxon>Apocrita</taxon>
        <taxon>Aculeata</taxon>
        <taxon>Apoidea</taxon>
        <taxon>Anthophila</taxon>
        <taxon>Apidae</taxon>
        <taxon>Bombus</taxon>
        <taxon>Pyrobombus</taxon>
    </lineage>
</organism>
<reference evidence="2" key="1">
    <citation type="submission" date="2025-08" db="UniProtKB">
        <authorList>
            <consortium name="RefSeq"/>
        </authorList>
    </citation>
    <scope>IDENTIFICATION</scope>
</reference>
<dbReference type="RefSeq" id="XP_003488037.1">
    <property type="nucleotide sequence ID" value="XM_003487989.4"/>
</dbReference>
<dbReference type="GeneID" id="100746534"/>
<dbReference type="KEGG" id="bim:100746534"/>
<dbReference type="AlphaFoldDB" id="A0A6P3DTG3"/>
<keyword evidence="1" id="KW-1185">Reference proteome</keyword>
<dbReference type="OrthoDB" id="7664046at2759"/>
<name>A0A6P3DTG3_BOMIM</name>
<accession>A0A6P3DTG3</accession>
<gene>
    <name evidence="2" type="primary">LOC100746534</name>
</gene>
<dbReference type="Proteomes" id="UP000515180">
    <property type="component" value="Unplaced"/>
</dbReference>
<evidence type="ECO:0000313" key="2">
    <source>
        <dbReference type="RefSeq" id="XP_003488037.1"/>
    </source>
</evidence>
<sequence>MDLDDDMFELSDEELPIPTPKCNPIEEHLMKTLSNVQTRIEKTTNDIKEVQDMTKRISESLYNQALYGKDISSDSDSDLYAINGQPVVKKKKCKVKKFHYEILVIKSSWKYIFNDKWVIGIELMNNSNKKIRNPQVYMSLAEDDDLCGMSMIWNLENETFGCPINEILPSSKVVATVVLDLPKFDKKHFCEVYGTIAYEVEETEYQVPVSIIRLTIEDTIDDSYQVKFLTAGNHVSAIGTNDIVPMILALRSTSVEKNINAQIKGVPERNKEFLKFLKEKSFQEIYTNTYIVQTTGCLMHCLIEVLPNTKTQEKLRISARSSHQMNIILRLVKEYFPDIVIEEDVNPIRAAMALMEELKLYLQDTSTATRQMARIKTDLLIP</sequence>